<gene>
    <name evidence="1" type="ORF">BTUL_0082g00500</name>
</gene>
<accession>A0A4Z1EK17</accession>
<evidence type="ECO:0000313" key="1">
    <source>
        <dbReference type="EMBL" id="TGO12804.1"/>
    </source>
</evidence>
<organism evidence="1 2">
    <name type="scientific">Botrytis tulipae</name>
    <dbReference type="NCBI Taxonomy" id="87230"/>
    <lineage>
        <taxon>Eukaryota</taxon>
        <taxon>Fungi</taxon>
        <taxon>Dikarya</taxon>
        <taxon>Ascomycota</taxon>
        <taxon>Pezizomycotina</taxon>
        <taxon>Leotiomycetes</taxon>
        <taxon>Helotiales</taxon>
        <taxon>Sclerotiniaceae</taxon>
        <taxon>Botrytis</taxon>
    </lineage>
</organism>
<sequence>MGLEGSGTDKAPLATKLGPRLFSATMASRSVLEASTGCQGDNTRVLTLGSSVKRKAVTCCE</sequence>
<evidence type="ECO:0000313" key="2">
    <source>
        <dbReference type="Proteomes" id="UP000297777"/>
    </source>
</evidence>
<protein>
    <submittedName>
        <fullName evidence="1">Uncharacterized protein</fullName>
    </submittedName>
</protein>
<dbReference type="EMBL" id="PQXH01000082">
    <property type="protein sequence ID" value="TGO12804.1"/>
    <property type="molecule type" value="Genomic_DNA"/>
</dbReference>
<name>A0A4Z1EK17_9HELO</name>
<dbReference type="Proteomes" id="UP000297777">
    <property type="component" value="Unassembled WGS sequence"/>
</dbReference>
<reference evidence="1 2" key="1">
    <citation type="submission" date="2017-12" db="EMBL/GenBank/DDBJ databases">
        <title>Comparative genomics of Botrytis spp.</title>
        <authorList>
            <person name="Valero-Jimenez C.A."/>
            <person name="Tapia P."/>
            <person name="Veloso J."/>
            <person name="Silva-Moreno E."/>
            <person name="Staats M."/>
            <person name="Valdes J.H."/>
            <person name="Van Kan J.A.L."/>
        </authorList>
    </citation>
    <scope>NUCLEOTIDE SEQUENCE [LARGE SCALE GENOMIC DNA]</scope>
    <source>
        <strain evidence="1 2">Bt9001</strain>
    </source>
</reference>
<proteinExistence type="predicted"/>
<dbReference type="AlphaFoldDB" id="A0A4Z1EK17"/>
<comment type="caution">
    <text evidence="1">The sequence shown here is derived from an EMBL/GenBank/DDBJ whole genome shotgun (WGS) entry which is preliminary data.</text>
</comment>
<keyword evidence="2" id="KW-1185">Reference proteome</keyword>